<evidence type="ECO:0000256" key="9">
    <source>
        <dbReference type="PROSITE-ProRule" id="PRU00043"/>
    </source>
</evidence>
<dbReference type="OMA" id="HSFGPEM"/>
<reference evidence="11 12" key="1">
    <citation type="journal article" date="2018" name="Nat. Ecol. Evol.">
        <title>Shark genomes provide insights into elasmobranch evolution and the origin of vertebrates.</title>
        <authorList>
            <person name="Hara Y"/>
            <person name="Yamaguchi K"/>
            <person name="Onimaru K"/>
            <person name="Kadota M"/>
            <person name="Koyanagi M"/>
            <person name="Keeley SD"/>
            <person name="Tatsumi K"/>
            <person name="Tanaka K"/>
            <person name="Motone F"/>
            <person name="Kageyama Y"/>
            <person name="Nozu R"/>
            <person name="Adachi N"/>
            <person name="Nishimura O"/>
            <person name="Nakagawa R"/>
            <person name="Tanegashima C"/>
            <person name="Kiyatake I"/>
            <person name="Matsumoto R"/>
            <person name="Murakumo K"/>
            <person name="Nishida K"/>
            <person name="Terakita A"/>
            <person name="Kuratani S"/>
            <person name="Sato K"/>
            <person name="Hyodo S Kuraku.S."/>
        </authorList>
    </citation>
    <scope>NUCLEOTIDE SEQUENCE [LARGE SCALE GENOMIC DNA]</scope>
</reference>
<dbReference type="STRING" id="137246.A0A401TMN0"/>
<keyword evidence="4 9" id="KW-0106">Calcium</keyword>
<organism evidence="11 12">
    <name type="scientific">Chiloscyllium punctatum</name>
    <name type="common">Brownbanded bambooshark</name>
    <name type="synonym">Hemiscyllium punctatum</name>
    <dbReference type="NCBI Taxonomy" id="137246"/>
    <lineage>
        <taxon>Eukaryota</taxon>
        <taxon>Metazoa</taxon>
        <taxon>Chordata</taxon>
        <taxon>Craniata</taxon>
        <taxon>Vertebrata</taxon>
        <taxon>Chondrichthyes</taxon>
        <taxon>Elasmobranchii</taxon>
        <taxon>Galeomorphii</taxon>
        <taxon>Galeoidea</taxon>
        <taxon>Orectolobiformes</taxon>
        <taxon>Hemiscylliidae</taxon>
        <taxon>Chiloscyllium</taxon>
    </lineage>
</organism>
<dbReference type="PANTHER" id="PTHR24028:SF236">
    <property type="entry name" value="PROTOCADHERIN GAMMA-C3"/>
    <property type="match status" value="1"/>
</dbReference>
<comment type="subcellular location">
    <subcellularLocation>
        <location evidence="1">Membrane</location>
        <topology evidence="1">Single-pass membrane protein</topology>
    </subcellularLocation>
</comment>
<protein>
    <recommendedName>
        <fullName evidence="10">Cadherin domain-containing protein</fullName>
    </recommendedName>
</protein>
<dbReference type="Gene3D" id="2.60.40.60">
    <property type="entry name" value="Cadherins"/>
    <property type="match status" value="5"/>
</dbReference>
<evidence type="ECO:0000313" key="12">
    <source>
        <dbReference type="Proteomes" id="UP000287033"/>
    </source>
</evidence>
<comment type="caution">
    <text evidence="11">The sequence shown here is derived from an EMBL/GenBank/DDBJ whole genome shotgun (WGS) entry which is preliminary data.</text>
</comment>
<dbReference type="InterPro" id="IPR015919">
    <property type="entry name" value="Cadherin-like_sf"/>
</dbReference>
<keyword evidence="3" id="KW-0677">Repeat</keyword>
<proteinExistence type="predicted"/>
<dbReference type="GO" id="GO:0007156">
    <property type="term" value="P:homophilic cell adhesion via plasma membrane adhesion molecules"/>
    <property type="evidence" value="ECO:0007669"/>
    <property type="project" value="InterPro"/>
</dbReference>
<keyword evidence="5" id="KW-0130">Cell adhesion</keyword>
<dbReference type="InterPro" id="IPR002126">
    <property type="entry name" value="Cadherin-like_dom"/>
</dbReference>
<feature type="non-terminal residue" evidence="11">
    <location>
        <position position="1"/>
    </location>
</feature>
<dbReference type="GO" id="GO:0005886">
    <property type="term" value="C:plasma membrane"/>
    <property type="evidence" value="ECO:0007669"/>
    <property type="project" value="InterPro"/>
</dbReference>
<dbReference type="FunFam" id="2.60.40.60:FF:000002">
    <property type="entry name" value="Protocadherin alpha 2"/>
    <property type="match status" value="1"/>
</dbReference>
<evidence type="ECO:0000256" key="3">
    <source>
        <dbReference type="ARBA" id="ARBA00022737"/>
    </source>
</evidence>
<name>A0A401TMN0_CHIPU</name>
<feature type="domain" description="Cadherin" evidence="10">
    <location>
        <begin position="156"/>
        <end position="263"/>
    </location>
</feature>
<evidence type="ECO:0000256" key="7">
    <source>
        <dbReference type="ARBA" id="ARBA00023136"/>
    </source>
</evidence>
<dbReference type="PROSITE" id="PS00232">
    <property type="entry name" value="CADHERIN_1"/>
    <property type="match status" value="2"/>
</dbReference>
<dbReference type="FunFam" id="2.60.40.60:FF:000129">
    <property type="entry name" value="protocadherin alpha-C2 isoform X1"/>
    <property type="match status" value="1"/>
</dbReference>
<dbReference type="PRINTS" id="PR00205">
    <property type="entry name" value="CADHERIN"/>
</dbReference>
<evidence type="ECO:0000256" key="5">
    <source>
        <dbReference type="ARBA" id="ARBA00022889"/>
    </source>
</evidence>
<feature type="domain" description="Cadherin" evidence="10">
    <location>
        <begin position="47"/>
        <end position="155"/>
    </location>
</feature>
<dbReference type="EMBL" id="BEZZ01112354">
    <property type="protein sequence ID" value="GCC43930.1"/>
    <property type="molecule type" value="Genomic_DNA"/>
</dbReference>
<accession>A0A401TMN0</accession>
<dbReference type="InterPro" id="IPR050174">
    <property type="entry name" value="Protocadherin/Cadherin-CA"/>
</dbReference>
<dbReference type="OrthoDB" id="6252479at2759"/>
<keyword evidence="2" id="KW-0812">Transmembrane</keyword>
<keyword evidence="8" id="KW-0325">Glycoprotein</keyword>
<dbReference type="SMART" id="SM00112">
    <property type="entry name" value="CA"/>
    <property type="match status" value="3"/>
</dbReference>
<keyword evidence="12" id="KW-1185">Reference proteome</keyword>
<dbReference type="FunFam" id="2.60.40.60:FF:000018">
    <property type="entry name" value="Protocadherin gamma c3"/>
    <property type="match status" value="1"/>
</dbReference>
<feature type="non-terminal residue" evidence="11">
    <location>
        <position position="405"/>
    </location>
</feature>
<dbReference type="AlphaFoldDB" id="A0A401TMN0"/>
<dbReference type="PANTHER" id="PTHR24028">
    <property type="entry name" value="CADHERIN-87A"/>
    <property type="match status" value="1"/>
</dbReference>
<evidence type="ECO:0000256" key="6">
    <source>
        <dbReference type="ARBA" id="ARBA00022989"/>
    </source>
</evidence>
<evidence type="ECO:0000256" key="4">
    <source>
        <dbReference type="ARBA" id="ARBA00022837"/>
    </source>
</evidence>
<feature type="domain" description="Cadherin" evidence="10">
    <location>
        <begin position="1"/>
        <end position="46"/>
    </location>
</feature>
<evidence type="ECO:0000256" key="1">
    <source>
        <dbReference type="ARBA" id="ARBA00004167"/>
    </source>
</evidence>
<evidence type="ECO:0000259" key="10">
    <source>
        <dbReference type="PROSITE" id="PS50268"/>
    </source>
</evidence>
<dbReference type="CDD" id="cd11304">
    <property type="entry name" value="Cadherin_repeat"/>
    <property type="match status" value="4"/>
</dbReference>
<dbReference type="Proteomes" id="UP000287033">
    <property type="component" value="Unassembled WGS sequence"/>
</dbReference>
<sequence>KTIDREEICGQSLSCALSLDVFLEDPLKLYQVTVEILDVNDNAPSFPKTQFRLEISELSIPGTRFPLESAHDLDVGTNSVQTYELLPNDYFILDVQMRGGKVKSPVLVLQRSLDRETESSNRLTLTAKDGGVPVRLGTAQVTIVVNDANDNAPAFPQAVYRVSLLESVAAGTQVIILDATDLDSGVNGEINYSFGSHTSATVRELFSVNSKTGEISVKGKLDYEENDAFEINIQATDGGPHAMSGHCDVLVNIIDVNDNPPEVILTSLSLTISEDAPVETVVALFTAADKDSGTNGQVQCHISNKLPFKLDSTLKNYYGILVHRPLDRENTAKYDITVTCTDLGNPPLTSEKTIRVEVSDINDNAPHFRQSLFTANVMENNEIGASIFFLPAFDADIGMNARLKY</sequence>
<dbReference type="GO" id="GO:0005509">
    <property type="term" value="F:calcium ion binding"/>
    <property type="evidence" value="ECO:0007669"/>
    <property type="project" value="UniProtKB-UniRule"/>
</dbReference>
<keyword evidence="7" id="KW-0472">Membrane</keyword>
<dbReference type="Pfam" id="PF00028">
    <property type="entry name" value="Cadherin"/>
    <property type="match status" value="3"/>
</dbReference>
<feature type="domain" description="Cadherin" evidence="10">
    <location>
        <begin position="264"/>
        <end position="368"/>
    </location>
</feature>
<dbReference type="PROSITE" id="PS50268">
    <property type="entry name" value="CADHERIN_2"/>
    <property type="match status" value="4"/>
</dbReference>
<evidence type="ECO:0000256" key="2">
    <source>
        <dbReference type="ARBA" id="ARBA00022692"/>
    </source>
</evidence>
<evidence type="ECO:0000256" key="8">
    <source>
        <dbReference type="ARBA" id="ARBA00023180"/>
    </source>
</evidence>
<keyword evidence="6" id="KW-1133">Transmembrane helix</keyword>
<gene>
    <name evidence="11" type="ORF">chiPu_0027740</name>
</gene>
<evidence type="ECO:0000313" key="11">
    <source>
        <dbReference type="EMBL" id="GCC43930.1"/>
    </source>
</evidence>
<dbReference type="InterPro" id="IPR020894">
    <property type="entry name" value="Cadherin_CS"/>
</dbReference>
<dbReference type="SUPFAM" id="SSF49313">
    <property type="entry name" value="Cadherin-like"/>
    <property type="match status" value="4"/>
</dbReference>